<accession>A0ABQ6IEV0</accession>
<organism evidence="1 2">
    <name type="scientific">Demequina litorisediminis</name>
    <dbReference type="NCBI Taxonomy" id="1849022"/>
    <lineage>
        <taxon>Bacteria</taxon>
        <taxon>Bacillati</taxon>
        <taxon>Actinomycetota</taxon>
        <taxon>Actinomycetes</taxon>
        <taxon>Micrococcales</taxon>
        <taxon>Demequinaceae</taxon>
        <taxon>Demequina</taxon>
    </lineage>
</organism>
<evidence type="ECO:0000313" key="2">
    <source>
        <dbReference type="Proteomes" id="UP001157125"/>
    </source>
</evidence>
<gene>
    <name evidence="1" type="ORF">GCM10025876_19060</name>
</gene>
<reference evidence="2" key="1">
    <citation type="journal article" date="2019" name="Int. J. Syst. Evol. Microbiol.">
        <title>The Global Catalogue of Microorganisms (GCM) 10K type strain sequencing project: providing services to taxonomists for standard genome sequencing and annotation.</title>
        <authorList>
            <consortium name="The Broad Institute Genomics Platform"/>
            <consortium name="The Broad Institute Genome Sequencing Center for Infectious Disease"/>
            <person name="Wu L."/>
            <person name="Ma J."/>
        </authorList>
    </citation>
    <scope>NUCLEOTIDE SEQUENCE [LARGE SCALE GENOMIC DNA]</scope>
    <source>
        <strain evidence="2">NBRC 112299</strain>
    </source>
</reference>
<proteinExistence type="predicted"/>
<name>A0ABQ6IEV0_9MICO</name>
<sequence length="73" mass="8343">MMVTMAEERDPDGVRAALQEVRRQRAQIERDEAAAVRRARNDGLTWEQIAVDLGVTRQAVHKKHRGRGPGRRL</sequence>
<protein>
    <recommendedName>
        <fullName evidence="3">Homeodomain-like domain-containing protein</fullName>
    </recommendedName>
</protein>
<dbReference type="Proteomes" id="UP001157125">
    <property type="component" value="Unassembled WGS sequence"/>
</dbReference>
<dbReference type="EMBL" id="BSUN01000001">
    <property type="protein sequence ID" value="GMA35702.1"/>
    <property type="molecule type" value="Genomic_DNA"/>
</dbReference>
<evidence type="ECO:0000313" key="1">
    <source>
        <dbReference type="EMBL" id="GMA35702.1"/>
    </source>
</evidence>
<keyword evidence="2" id="KW-1185">Reference proteome</keyword>
<comment type="caution">
    <text evidence="1">The sequence shown here is derived from an EMBL/GenBank/DDBJ whole genome shotgun (WGS) entry which is preliminary data.</text>
</comment>
<evidence type="ECO:0008006" key="3">
    <source>
        <dbReference type="Google" id="ProtNLM"/>
    </source>
</evidence>